<evidence type="ECO:0000313" key="2">
    <source>
        <dbReference type="Proteomes" id="UP000499080"/>
    </source>
</evidence>
<accession>A0A4Y2NNS0</accession>
<proteinExistence type="predicted"/>
<sequence length="118" mass="13227">MGKTCASYSAFNYRLWRFERKSPYSCCIRKSMFSTIVGKEGLTCHPSAQAQMTTAQFIGLEEHVTCLMIIASRLACKITRPKPHRKSVGHVGTLTLQGSPAFEISRSLFAVWMAAHRI</sequence>
<reference evidence="1 2" key="1">
    <citation type="journal article" date="2019" name="Sci. Rep.">
        <title>Orb-weaving spider Araneus ventricosus genome elucidates the spidroin gene catalogue.</title>
        <authorList>
            <person name="Kono N."/>
            <person name="Nakamura H."/>
            <person name="Ohtoshi R."/>
            <person name="Moran D.A.P."/>
            <person name="Shinohara A."/>
            <person name="Yoshida Y."/>
            <person name="Fujiwara M."/>
            <person name="Mori M."/>
            <person name="Tomita M."/>
            <person name="Arakawa K."/>
        </authorList>
    </citation>
    <scope>NUCLEOTIDE SEQUENCE [LARGE SCALE GENOMIC DNA]</scope>
</reference>
<organism evidence="1 2">
    <name type="scientific">Araneus ventricosus</name>
    <name type="common">Orbweaver spider</name>
    <name type="synonym">Epeira ventricosa</name>
    <dbReference type="NCBI Taxonomy" id="182803"/>
    <lineage>
        <taxon>Eukaryota</taxon>
        <taxon>Metazoa</taxon>
        <taxon>Ecdysozoa</taxon>
        <taxon>Arthropoda</taxon>
        <taxon>Chelicerata</taxon>
        <taxon>Arachnida</taxon>
        <taxon>Araneae</taxon>
        <taxon>Araneomorphae</taxon>
        <taxon>Entelegynae</taxon>
        <taxon>Araneoidea</taxon>
        <taxon>Araneidae</taxon>
        <taxon>Araneus</taxon>
    </lineage>
</organism>
<dbReference type="EMBL" id="BGPR01128954">
    <property type="protein sequence ID" value="GBN40931.1"/>
    <property type="molecule type" value="Genomic_DNA"/>
</dbReference>
<protein>
    <submittedName>
        <fullName evidence="1">Uncharacterized protein</fullName>
    </submittedName>
</protein>
<evidence type="ECO:0000313" key="1">
    <source>
        <dbReference type="EMBL" id="GBN40931.1"/>
    </source>
</evidence>
<keyword evidence="2" id="KW-1185">Reference proteome</keyword>
<name>A0A4Y2NNS0_ARAVE</name>
<dbReference type="AlphaFoldDB" id="A0A4Y2NNS0"/>
<comment type="caution">
    <text evidence="1">The sequence shown here is derived from an EMBL/GenBank/DDBJ whole genome shotgun (WGS) entry which is preliminary data.</text>
</comment>
<gene>
    <name evidence="1" type="ORF">AVEN_107409_1</name>
</gene>
<dbReference type="Proteomes" id="UP000499080">
    <property type="component" value="Unassembled WGS sequence"/>
</dbReference>